<dbReference type="EMBL" id="KQ435876">
    <property type="protein sequence ID" value="KOX70119.1"/>
    <property type="molecule type" value="Genomic_DNA"/>
</dbReference>
<name>A0A0M8ZV18_9HYME</name>
<feature type="region of interest" description="Disordered" evidence="1">
    <location>
        <begin position="127"/>
        <end position="146"/>
    </location>
</feature>
<protein>
    <submittedName>
        <fullName evidence="2">Uncharacterized protein</fullName>
    </submittedName>
</protein>
<accession>A0A0M8ZV18</accession>
<dbReference type="Proteomes" id="UP000053105">
    <property type="component" value="Unassembled WGS sequence"/>
</dbReference>
<sequence>MFKSDQMRYLRLNLPHGIFSKGYRDRATSRTTCRDFRNQENHQSSSKEGRFNSKPPVKSKDFNRKETKAKSVDAMQRDTLLAPNGFTVTKTAQSHRVAQDENGSIGSRANRIQSAADFMPLSKLSRSGAMKRVKTSFGECLSNTSS</sequence>
<proteinExistence type="predicted"/>
<evidence type="ECO:0000256" key="1">
    <source>
        <dbReference type="SAM" id="MobiDB-lite"/>
    </source>
</evidence>
<gene>
    <name evidence="2" type="ORF">WN51_04859</name>
</gene>
<evidence type="ECO:0000313" key="3">
    <source>
        <dbReference type="Proteomes" id="UP000053105"/>
    </source>
</evidence>
<feature type="compositionally biased region" description="Basic and acidic residues" evidence="1">
    <location>
        <begin position="35"/>
        <end position="51"/>
    </location>
</feature>
<feature type="region of interest" description="Disordered" evidence="1">
    <location>
        <begin position="35"/>
        <end position="78"/>
    </location>
</feature>
<reference evidence="2 3" key="1">
    <citation type="submission" date="2015-07" db="EMBL/GenBank/DDBJ databases">
        <title>The genome of Melipona quadrifasciata.</title>
        <authorList>
            <person name="Pan H."/>
            <person name="Kapheim K."/>
        </authorList>
    </citation>
    <scope>NUCLEOTIDE SEQUENCE [LARGE SCALE GENOMIC DNA]</scope>
    <source>
        <strain evidence="2">0111107301</strain>
        <tissue evidence="2">Whole body</tissue>
    </source>
</reference>
<organism evidence="2 3">
    <name type="scientific">Melipona quadrifasciata</name>
    <dbReference type="NCBI Taxonomy" id="166423"/>
    <lineage>
        <taxon>Eukaryota</taxon>
        <taxon>Metazoa</taxon>
        <taxon>Ecdysozoa</taxon>
        <taxon>Arthropoda</taxon>
        <taxon>Hexapoda</taxon>
        <taxon>Insecta</taxon>
        <taxon>Pterygota</taxon>
        <taxon>Neoptera</taxon>
        <taxon>Endopterygota</taxon>
        <taxon>Hymenoptera</taxon>
        <taxon>Apocrita</taxon>
        <taxon>Aculeata</taxon>
        <taxon>Apoidea</taxon>
        <taxon>Anthophila</taxon>
        <taxon>Apidae</taxon>
        <taxon>Melipona</taxon>
    </lineage>
</organism>
<evidence type="ECO:0000313" key="2">
    <source>
        <dbReference type="EMBL" id="KOX70119.1"/>
    </source>
</evidence>
<keyword evidence="3" id="KW-1185">Reference proteome</keyword>
<feature type="compositionally biased region" description="Basic and acidic residues" evidence="1">
    <location>
        <begin position="58"/>
        <end position="71"/>
    </location>
</feature>
<dbReference type="AlphaFoldDB" id="A0A0M8ZV18"/>